<organism evidence="2 3">
    <name type="scientific">Liparis tanakae</name>
    <name type="common">Tanaka's snailfish</name>
    <dbReference type="NCBI Taxonomy" id="230148"/>
    <lineage>
        <taxon>Eukaryota</taxon>
        <taxon>Metazoa</taxon>
        <taxon>Chordata</taxon>
        <taxon>Craniata</taxon>
        <taxon>Vertebrata</taxon>
        <taxon>Euteleostomi</taxon>
        <taxon>Actinopterygii</taxon>
        <taxon>Neopterygii</taxon>
        <taxon>Teleostei</taxon>
        <taxon>Neoteleostei</taxon>
        <taxon>Acanthomorphata</taxon>
        <taxon>Eupercaria</taxon>
        <taxon>Perciformes</taxon>
        <taxon>Cottioidei</taxon>
        <taxon>Cottales</taxon>
        <taxon>Liparidae</taxon>
        <taxon>Liparis</taxon>
    </lineage>
</organism>
<evidence type="ECO:0000256" key="1">
    <source>
        <dbReference type="SAM" id="MobiDB-lite"/>
    </source>
</evidence>
<dbReference type="AlphaFoldDB" id="A0A4Z2H0F5"/>
<name>A0A4Z2H0F5_9TELE</name>
<reference evidence="2 3" key="1">
    <citation type="submission" date="2019-03" db="EMBL/GenBank/DDBJ databases">
        <title>First draft genome of Liparis tanakae, snailfish: a comprehensive survey of snailfish specific genes.</title>
        <authorList>
            <person name="Kim W."/>
            <person name="Song I."/>
            <person name="Jeong J.-H."/>
            <person name="Kim D."/>
            <person name="Kim S."/>
            <person name="Ryu S."/>
            <person name="Song J.Y."/>
            <person name="Lee S.K."/>
        </authorList>
    </citation>
    <scope>NUCLEOTIDE SEQUENCE [LARGE SCALE GENOMIC DNA]</scope>
    <source>
        <tissue evidence="2">Muscle</tissue>
    </source>
</reference>
<sequence length="148" mass="14922">MEEIGDDRDRNLGVRGDGGGGLPAPGRQVLRRAGGGVRGRGRRSGGGRRGVGGNASGQHHGVQLADVGGETVNHAADLVHDSGALGLGANHPYADVAHAYDADVPAVRHSDTLAGVPASPPDPSWMLSHVGGDGSSGLFVLSSLESPW</sequence>
<dbReference type="Proteomes" id="UP000314294">
    <property type="component" value="Unassembled WGS sequence"/>
</dbReference>
<keyword evidence="3" id="KW-1185">Reference proteome</keyword>
<evidence type="ECO:0000313" key="3">
    <source>
        <dbReference type="Proteomes" id="UP000314294"/>
    </source>
</evidence>
<feature type="region of interest" description="Disordered" evidence="1">
    <location>
        <begin position="1"/>
        <end position="63"/>
    </location>
</feature>
<protein>
    <submittedName>
        <fullName evidence="2">Uncharacterized protein</fullName>
    </submittedName>
</protein>
<proteinExistence type="predicted"/>
<accession>A0A4Z2H0F5</accession>
<dbReference type="EMBL" id="SRLO01000364">
    <property type="protein sequence ID" value="TNN59071.1"/>
    <property type="molecule type" value="Genomic_DNA"/>
</dbReference>
<gene>
    <name evidence="2" type="ORF">EYF80_030705</name>
</gene>
<evidence type="ECO:0000313" key="2">
    <source>
        <dbReference type="EMBL" id="TNN59071.1"/>
    </source>
</evidence>
<comment type="caution">
    <text evidence="2">The sequence shown here is derived from an EMBL/GenBank/DDBJ whole genome shotgun (WGS) entry which is preliminary data.</text>
</comment>